<comment type="caution">
    <text evidence="2">The sequence shown here is derived from an EMBL/GenBank/DDBJ whole genome shotgun (WGS) entry which is preliminary data.</text>
</comment>
<gene>
    <name evidence="2" type="ORF">IF129_19045</name>
</gene>
<dbReference type="Gene3D" id="6.10.250.660">
    <property type="match status" value="1"/>
</dbReference>
<organism evidence="2 3">
    <name type="scientific">Streptomyces chumphonensis</name>
    <dbReference type="NCBI Taxonomy" id="1214925"/>
    <lineage>
        <taxon>Bacteria</taxon>
        <taxon>Bacillati</taxon>
        <taxon>Actinomycetota</taxon>
        <taxon>Actinomycetes</taxon>
        <taxon>Kitasatosporales</taxon>
        <taxon>Streptomycetaceae</taxon>
        <taxon>Streptomyces</taxon>
    </lineage>
</organism>
<name>A0A927F1R6_9ACTN</name>
<proteinExistence type="predicted"/>
<feature type="region of interest" description="Disordered" evidence="1">
    <location>
        <begin position="103"/>
        <end position="130"/>
    </location>
</feature>
<sequence>MFWFLLLAMLVVVGAVTLAVIGSADGTGRTVRGGLTDPEPDRPPVVLPQDRPLGRADVAELRLPLALRGYRMDEVDDVLDRLGAELAERDARIVELEAALAGSQAAARGDAELLGGPVEPDTGEHGDPAR</sequence>
<evidence type="ECO:0000313" key="2">
    <source>
        <dbReference type="EMBL" id="MBD3933641.1"/>
    </source>
</evidence>
<protein>
    <submittedName>
        <fullName evidence="2">DivIVA domain-containing protein</fullName>
    </submittedName>
</protein>
<dbReference type="AlphaFoldDB" id="A0A927F1R6"/>
<accession>A0A927F1R6</accession>
<dbReference type="NCBIfam" id="TIGR03544">
    <property type="entry name" value="DivI1A_domain"/>
    <property type="match status" value="1"/>
</dbReference>
<dbReference type="Proteomes" id="UP000632289">
    <property type="component" value="Unassembled WGS sequence"/>
</dbReference>
<dbReference type="RefSeq" id="WP_191210932.1">
    <property type="nucleotide sequence ID" value="NZ_BAABKL010000033.1"/>
</dbReference>
<keyword evidence="3" id="KW-1185">Reference proteome</keyword>
<evidence type="ECO:0000313" key="3">
    <source>
        <dbReference type="Proteomes" id="UP000632289"/>
    </source>
</evidence>
<dbReference type="EMBL" id="JACXYU010000010">
    <property type="protein sequence ID" value="MBD3933641.1"/>
    <property type="molecule type" value="Genomic_DNA"/>
</dbReference>
<reference evidence="2" key="1">
    <citation type="submission" date="2020-09" db="EMBL/GenBank/DDBJ databases">
        <title>Secondary metabolite and genome analysis of marine Streptomyces chumphonensis KK1-2T.</title>
        <authorList>
            <person name="Phongsopitanun W."/>
            <person name="Kanchanasin P."/>
            <person name="Pittayakhajonwut P."/>
            <person name="Suwanborirux K."/>
            <person name="Tanasupawat S."/>
        </authorList>
    </citation>
    <scope>NUCLEOTIDE SEQUENCE</scope>
    <source>
        <strain evidence="2">KK1-2</strain>
    </source>
</reference>
<dbReference type="InterPro" id="IPR019933">
    <property type="entry name" value="DivIVA_domain"/>
</dbReference>
<evidence type="ECO:0000256" key="1">
    <source>
        <dbReference type="SAM" id="MobiDB-lite"/>
    </source>
</evidence>
<feature type="region of interest" description="Disordered" evidence="1">
    <location>
        <begin position="29"/>
        <end position="50"/>
    </location>
</feature>